<evidence type="ECO:0000256" key="6">
    <source>
        <dbReference type="SAM" id="Phobius"/>
    </source>
</evidence>
<evidence type="ECO:0000256" key="1">
    <source>
        <dbReference type="ARBA" id="ARBA00004651"/>
    </source>
</evidence>
<dbReference type="PANTHER" id="PTHR30250">
    <property type="entry name" value="PST FAMILY PREDICTED COLANIC ACID TRANSPORTER"/>
    <property type="match status" value="1"/>
</dbReference>
<dbReference type="EMBL" id="AJYB01000055">
    <property type="protein sequence ID" value="EIM05718.1"/>
    <property type="molecule type" value="Genomic_DNA"/>
</dbReference>
<dbReference type="GO" id="GO:0005886">
    <property type="term" value="C:plasma membrane"/>
    <property type="evidence" value="ECO:0007669"/>
    <property type="project" value="UniProtKB-SubCell"/>
</dbReference>
<proteinExistence type="predicted"/>
<reference evidence="7 8" key="1">
    <citation type="journal article" date="2012" name="J. Bacteriol.">
        <title>Genome Sequence of the Antarctic Psychrophile Bacterium Planococcus antarcticus DSM 14505.</title>
        <authorList>
            <person name="Margolles A."/>
            <person name="Gueimonde M."/>
            <person name="Sanchez B."/>
        </authorList>
    </citation>
    <scope>NUCLEOTIDE SEQUENCE [LARGE SCALE GENOMIC DNA]</scope>
    <source>
        <strain evidence="7 8">DSM 14505</strain>
    </source>
</reference>
<evidence type="ECO:0000313" key="8">
    <source>
        <dbReference type="Proteomes" id="UP000004725"/>
    </source>
</evidence>
<feature type="transmembrane region" description="Helical" evidence="6">
    <location>
        <begin position="341"/>
        <end position="362"/>
    </location>
</feature>
<sequence length="434" mass="48269">MNKKLKILIQKKFVKNIIVLASGTIIAQIITLTFMPIITRLYGPQIYGLMGIYLSILSFIIPVAALTYPTAIVLPPKTNKAINIIKASLSAATFLSIITLGILLIFYNDLAKIFNLESVTNTLFLIPLVILTASVDQVLKQWLIRENQFKVLSKITIYETFIVYGGMVLIGLFFPLATVLIIFVAAKSAVSSLMIVLSLLKNKDEFFKLIINHKENFRNTYQEYSDFPLYRAPQELFNAGSQSLPILMLAALFGPAAAGFYSIGRTALSIPSRLIGSAVNDVFYPRIAQAANADENITELIKRATIILFLIAIVPFGIIMIIGPWLFSLLFGAEWFVAGEYARWLSIWIIFSFATGPSIKALPVLSAQSFHLKYTIFSLVLRILALLTGFYLFESDIVAVAIFSITGALLEIILILITLRISSHYQISKGKELF</sequence>
<feature type="transmembrane region" description="Helical" evidence="6">
    <location>
        <begin position="16"/>
        <end position="38"/>
    </location>
</feature>
<organism evidence="7 8">
    <name type="scientific">Planococcus antarcticus DSM 14505</name>
    <dbReference type="NCBI Taxonomy" id="1185653"/>
    <lineage>
        <taxon>Bacteria</taxon>
        <taxon>Bacillati</taxon>
        <taxon>Bacillota</taxon>
        <taxon>Bacilli</taxon>
        <taxon>Bacillales</taxon>
        <taxon>Caryophanaceae</taxon>
        <taxon>Planococcus</taxon>
    </lineage>
</organism>
<evidence type="ECO:0000256" key="5">
    <source>
        <dbReference type="ARBA" id="ARBA00023136"/>
    </source>
</evidence>
<feature type="transmembrane region" description="Helical" evidence="6">
    <location>
        <begin position="306"/>
        <end position="329"/>
    </location>
</feature>
<dbReference type="PANTHER" id="PTHR30250:SF28">
    <property type="entry name" value="POLYSACCHARIDE BIOSYNTHESIS PROTEIN"/>
    <property type="match status" value="1"/>
</dbReference>
<keyword evidence="4 6" id="KW-1133">Transmembrane helix</keyword>
<feature type="transmembrane region" description="Helical" evidence="6">
    <location>
        <begin position="399"/>
        <end position="419"/>
    </location>
</feature>
<dbReference type="RefSeq" id="WP_006830922.1">
    <property type="nucleotide sequence ID" value="NZ_AJYB01000055.1"/>
</dbReference>
<feature type="transmembrane region" description="Helical" evidence="6">
    <location>
        <begin position="374"/>
        <end position="393"/>
    </location>
</feature>
<evidence type="ECO:0000256" key="2">
    <source>
        <dbReference type="ARBA" id="ARBA00022475"/>
    </source>
</evidence>
<protein>
    <submittedName>
        <fullName evidence="7">Polysaccharide biosynthesis protein</fullName>
    </submittedName>
</protein>
<keyword evidence="2" id="KW-1003">Cell membrane</keyword>
<comment type="caution">
    <text evidence="7">The sequence shown here is derived from an EMBL/GenBank/DDBJ whole genome shotgun (WGS) entry which is preliminary data.</text>
</comment>
<name>A0AA87IIW7_9BACL</name>
<evidence type="ECO:0000313" key="7">
    <source>
        <dbReference type="EMBL" id="EIM05718.1"/>
    </source>
</evidence>
<dbReference type="Proteomes" id="UP000004725">
    <property type="component" value="Unassembled WGS sequence"/>
</dbReference>
<dbReference type="Pfam" id="PF13440">
    <property type="entry name" value="Polysacc_synt_3"/>
    <property type="match status" value="1"/>
</dbReference>
<feature type="transmembrane region" description="Helical" evidence="6">
    <location>
        <begin position="119"/>
        <end position="139"/>
    </location>
</feature>
<keyword evidence="5 6" id="KW-0472">Membrane</keyword>
<feature type="transmembrane region" description="Helical" evidence="6">
    <location>
        <begin position="87"/>
        <end position="107"/>
    </location>
</feature>
<evidence type="ECO:0000256" key="4">
    <source>
        <dbReference type="ARBA" id="ARBA00022989"/>
    </source>
</evidence>
<dbReference type="InterPro" id="IPR050833">
    <property type="entry name" value="Poly_Biosynth_Transport"/>
</dbReference>
<evidence type="ECO:0000256" key="3">
    <source>
        <dbReference type="ARBA" id="ARBA00022692"/>
    </source>
</evidence>
<gene>
    <name evidence="7" type="ORF">A1A1_14824</name>
</gene>
<dbReference type="AlphaFoldDB" id="A0AA87IIW7"/>
<keyword evidence="3 6" id="KW-0812">Transmembrane</keyword>
<accession>A0AA87IIW7</accession>
<feature type="transmembrane region" description="Helical" evidence="6">
    <location>
        <begin position="50"/>
        <end position="75"/>
    </location>
</feature>
<comment type="subcellular location">
    <subcellularLocation>
        <location evidence="1">Cell membrane</location>
        <topology evidence="1">Multi-pass membrane protein</topology>
    </subcellularLocation>
</comment>